<dbReference type="GO" id="GO:0051539">
    <property type="term" value="F:4 iron, 4 sulfur cluster binding"/>
    <property type="evidence" value="ECO:0007669"/>
    <property type="project" value="UniProtKB-UniRule"/>
</dbReference>
<dbReference type="InterPro" id="IPR006638">
    <property type="entry name" value="Elp3/MiaA/NifB-like_rSAM"/>
</dbReference>
<dbReference type="SFLD" id="SFLDG01082">
    <property type="entry name" value="B12-binding_domain_containing"/>
    <property type="match status" value="1"/>
</dbReference>
<dbReference type="InterPro" id="IPR004559">
    <property type="entry name" value="HemW-like"/>
</dbReference>
<dbReference type="Pfam" id="PF04055">
    <property type="entry name" value="Radical_SAM"/>
    <property type="match status" value="1"/>
</dbReference>
<keyword evidence="5 10" id="KW-0949">S-adenosyl-L-methionine</keyword>
<evidence type="ECO:0000256" key="7">
    <source>
        <dbReference type="ARBA" id="ARBA00023004"/>
    </source>
</evidence>
<dbReference type="PROSITE" id="PS51918">
    <property type="entry name" value="RADICAL_SAM"/>
    <property type="match status" value="1"/>
</dbReference>
<comment type="subcellular location">
    <subcellularLocation>
        <location evidence="10">Cytoplasm</location>
    </subcellularLocation>
</comment>
<dbReference type="GO" id="GO:0046872">
    <property type="term" value="F:metal ion binding"/>
    <property type="evidence" value="ECO:0007669"/>
    <property type="project" value="UniProtKB-UniRule"/>
</dbReference>
<protein>
    <recommendedName>
        <fullName evidence="3 10">Heme chaperone HemW</fullName>
    </recommendedName>
</protein>
<dbReference type="SFLD" id="SFLDG01065">
    <property type="entry name" value="anaerobic_coproporphyrinogen-I"/>
    <property type="match status" value="1"/>
</dbReference>
<dbReference type="KEGG" id="dpg:DESPIGER_2028"/>
<dbReference type="InterPro" id="IPR007197">
    <property type="entry name" value="rSAM"/>
</dbReference>
<evidence type="ECO:0000256" key="8">
    <source>
        <dbReference type="ARBA" id="ARBA00023014"/>
    </source>
</evidence>
<proteinExistence type="inferred from homology"/>
<keyword evidence="12" id="KW-0560">Oxidoreductase</keyword>
<dbReference type="Proteomes" id="UP000186323">
    <property type="component" value="Chromosome I"/>
</dbReference>
<evidence type="ECO:0000313" key="12">
    <source>
        <dbReference type="EMBL" id="SFV73852.1"/>
    </source>
</evidence>
<accession>A0A1K1LGK9</accession>
<keyword evidence="9 10" id="KW-0143">Chaperone</keyword>
<dbReference type="SMART" id="SM00729">
    <property type="entry name" value="Elp3"/>
    <property type="match status" value="1"/>
</dbReference>
<evidence type="ECO:0000256" key="3">
    <source>
        <dbReference type="ARBA" id="ARBA00017228"/>
    </source>
</evidence>
<evidence type="ECO:0000256" key="9">
    <source>
        <dbReference type="ARBA" id="ARBA00023186"/>
    </source>
</evidence>
<name>A0A1K1LGK9_9BACT</name>
<keyword evidence="10" id="KW-0004">4Fe-4S</keyword>
<comment type="cofactor">
    <cofactor evidence="1">
        <name>[4Fe-4S] cluster</name>
        <dbReference type="ChEBI" id="CHEBI:49883"/>
    </cofactor>
</comment>
<keyword evidence="8 10" id="KW-0411">Iron-sulfur</keyword>
<dbReference type="PANTHER" id="PTHR13932:SF5">
    <property type="entry name" value="RADICAL S-ADENOSYL METHIONINE DOMAIN-CONTAINING PROTEIN 1, MITOCHONDRIAL"/>
    <property type="match status" value="1"/>
</dbReference>
<dbReference type="InterPro" id="IPR010723">
    <property type="entry name" value="HemN_C"/>
</dbReference>
<dbReference type="InterPro" id="IPR013785">
    <property type="entry name" value="Aldolase_TIM"/>
</dbReference>
<dbReference type="Pfam" id="PF06969">
    <property type="entry name" value="HemN_C"/>
    <property type="match status" value="1"/>
</dbReference>
<dbReference type="RefSeq" id="WP_072336151.1">
    <property type="nucleotide sequence ID" value="NZ_DBGALU010000035.1"/>
</dbReference>
<evidence type="ECO:0000256" key="2">
    <source>
        <dbReference type="ARBA" id="ARBA00006100"/>
    </source>
</evidence>
<keyword evidence="10" id="KW-0963">Cytoplasm</keyword>
<feature type="domain" description="Radical SAM core" evidence="11">
    <location>
        <begin position="1"/>
        <end position="238"/>
    </location>
</feature>
<dbReference type="InterPro" id="IPR058240">
    <property type="entry name" value="rSAM_sf"/>
</dbReference>
<keyword evidence="7 10" id="KW-0408">Iron</keyword>
<dbReference type="InterPro" id="IPR034505">
    <property type="entry name" value="Coproporphyrinogen-III_oxidase"/>
</dbReference>
<dbReference type="GO" id="GO:0004109">
    <property type="term" value="F:coproporphyrinogen oxidase activity"/>
    <property type="evidence" value="ECO:0007669"/>
    <property type="project" value="InterPro"/>
</dbReference>
<comment type="similarity">
    <text evidence="2">Belongs to the anaerobic coproporphyrinogen-III oxidase family. HemW subfamily.</text>
</comment>
<reference evidence="13" key="1">
    <citation type="submission" date="2016-10" db="EMBL/GenBank/DDBJ databases">
        <authorList>
            <person name="Wegmann U."/>
        </authorList>
    </citation>
    <scope>NUCLEOTIDE SEQUENCE [LARGE SCALE GENOMIC DNA]</scope>
</reference>
<evidence type="ECO:0000256" key="4">
    <source>
        <dbReference type="ARBA" id="ARBA00022617"/>
    </source>
</evidence>
<dbReference type="SFLD" id="SFLDS00029">
    <property type="entry name" value="Radical_SAM"/>
    <property type="match status" value="1"/>
</dbReference>
<dbReference type="AlphaFoldDB" id="A0A1K1LGK9"/>
<evidence type="ECO:0000313" key="13">
    <source>
        <dbReference type="Proteomes" id="UP000186323"/>
    </source>
</evidence>
<dbReference type="EMBL" id="LT630450">
    <property type="protein sequence ID" value="SFV73852.1"/>
    <property type="molecule type" value="Genomic_DNA"/>
</dbReference>
<evidence type="ECO:0000259" key="11">
    <source>
        <dbReference type="PROSITE" id="PS51918"/>
    </source>
</evidence>
<dbReference type="SUPFAM" id="SSF102114">
    <property type="entry name" value="Radical SAM enzymes"/>
    <property type="match status" value="1"/>
</dbReference>
<organism evidence="12 13">
    <name type="scientific">Desulfovibrio piger</name>
    <dbReference type="NCBI Taxonomy" id="901"/>
    <lineage>
        <taxon>Bacteria</taxon>
        <taxon>Pseudomonadati</taxon>
        <taxon>Thermodesulfobacteriota</taxon>
        <taxon>Desulfovibrionia</taxon>
        <taxon>Desulfovibrionales</taxon>
        <taxon>Desulfovibrionaceae</taxon>
        <taxon>Desulfovibrio</taxon>
    </lineage>
</organism>
<evidence type="ECO:0000256" key="6">
    <source>
        <dbReference type="ARBA" id="ARBA00022723"/>
    </source>
</evidence>
<dbReference type="Gene3D" id="3.20.20.70">
    <property type="entry name" value="Aldolase class I"/>
    <property type="match status" value="1"/>
</dbReference>
<dbReference type="SFLD" id="SFLDF00288">
    <property type="entry name" value="HemN-like__clustered_with_nucl"/>
    <property type="match status" value="1"/>
</dbReference>
<dbReference type="OrthoDB" id="9808022at2"/>
<dbReference type="GO" id="GO:0006779">
    <property type="term" value="P:porphyrin-containing compound biosynthetic process"/>
    <property type="evidence" value="ECO:0007669"/>
    <property type="project" value="InterPro"/>
</dbReference>
<keyword evidence="6 10" id="KW-0479">Metal-binding</keyword>
<evidence type="ECO:0000256" key="5">
    <source>
        <dbReference type="ARBA" id="ARBA00022691"/>
    </source>
</evidence>
<comment type="function">
    <text evidence="10">Probably acts as a heme chaperone, transferring heme to an unknown acceptor. Binds one molecule of heme per monomer, possibly covalently. Binds 1 [4Fe-4S] cluster. The cluster is coordinated with 3 cysteines and an exchangeable S-adenosyl-L-methionine.</text>
</comment>
<dbReference type="NCBIfam" id="TIGR00539">
    <property type="entry name" value="hemN_rel"/>
    <property type="match status" value="1"/>
</dbReference>
<dbReference type="GO" id="GO:0005737">
    <property type="term" value="C:cytoplasm"/>
    <property type="evidence" value="ECO:0007669"/>
    <property type="project" value="UniProtKB-SubCell"/>
</dbReference>
<evidence type="ECO:0000256" key="1">
    <source>
        <dbReference type="ARBA" id="ARBA00001966"/>
    </source>
</evidence>
<dbReference type="CDD" id="cd01335">
    <property type="entry name" value="Radical_SAM"/>
    <property type="match status" value="1"/>
</dbReference>
<sequence length="388" mass="42937">MLVYIHVPFCRSRCRYCAFHSLPLGPASPDASPLVAAYRDHLLRELDLWAARLGRRPVESVFFGGGTPSLLPPDFQAAVLERIDRHFHLAAGAEISMEANPESLLARRAVEGYLAAGINRISMGVQSMDDRFLSLLGRPHRRADVLRAVEHLRAAGCRNLGLDLMWGLPGQDAAHWLDTLEDALALEPEHVSAYALTLEEGTPLERDWSAGRLALPQDDEQERMYLQGIRLLAAHGLEQYEISNYARPGFFSRHNRGYWTGADYLGLGPAATSTLEGRRWTDTPDQARWQADIDAGRPDHEAETITPRIRLEERLMLSLRTCAGFGLAEYASLSGRDFLADHGGWCRELAAAGLARLDGDRLALTPRGLLVSNAVVADLFGRLDELGL</sequence>
<dbReference type="PANTHER" id="PTHR13932">
    <property type="entry name" value="COPROPORPHYRINIGEN III OXIDASE"/>
    <property type="match status" value="1"/>
</dbReference>
<keyword evidence="4 10" id="KW-0349">Heme</keyword>
<evidence type="ECO:0000256" key="10">
    <source>
        <dbReference type="RuleBase" id="RU364116"/>
    </source>
</evidence>
<keyword evidence="13" id="KW-1185">Reference proteome</keyword>
<gene>
    <name evidence="12" type="ORF">DESPIGER_2028</name>
</gene>
<dbReference type="SFLD" id="SFLDF00562">
    <property type="entry name" value="HemN-like__clustered_with_heat"/>
    <property type="match status" value="1"/>
</dbReference>